<feature type="binding site" evidence="5">
    <location>
        <position position="99"/>
    </location>
    <ligand>
        <name>substrate</name>
    </ligand>
</feature>
<comment type="catalytic activity">
    <reaction evidence="5">
        <text>a quinone + NADPH + H(+) = a quinol + NADP(+)</text>
        <dbReference type="Rhea" id="RHEA:46164"/>
        <dbReference type="ChEBI" id="CHEBI:15378"/>
        <dbReference type="ChEBI" id="CHEBI:24646"/>
        <dbReference type="ChEBI" id="CHEBI:57783"/>
        <dbReference type="ChEBI" id="CHEBI:58349"/>
        <dbReference type="ChEBI" id="CHEBI:132124"/>
        <dbReference type="EC" id="1.6.5.2"/>
    </reaction>
</comment>
<protein>
    <recommendedName>
        <fullName evidence="5">NAD(P)H dehydrogenase (quinone)</fullName>
        <ecNumber evidence="5">1.6.5.2</ecNumber>
    </recommendedName>
    <alternativeName>
        <fullName evidence="5">NAD(P)H:quinone oxidoreductase</fullName>
        <shortName evidence="5">NQO</shortName>
    </alternativeName>
</protein>
<gene>
    <name evidence="7" type="ORF">SAMN06297164_0344</name>
</gene>
<name>A0A286A318_9PROT</name>
<dbReference type="PROSITE" id="PS50902">
    <property type="entry name" value="FLAVODOXIN_LIKE"/>
    <property type="match status" value="1"/>
</dbReference>
<comment type="caution">
    <text evidence="5">Lacks conserved residue(s) required for the propagation of feature annotation.</text>
</comment>
<dbReference type="FunFam" id="3.40.50.360:FF:000001">
    <property type="entry name" value="NAD(P)H dehydrogenase (Quinone) FQR1-like"/>
    <property type="match status" value="1"/>
</dbReference>
<sequence length="201" mass="21778">MAKILVLYYSMYGHIEIMANAVAEGALNVENTEVVVKRVPELMSEEVARRVGTKLDQPAPIATVDELPDYDAIIFGTPTRFGNMCAQMRNFLDQTGRLWLSGGLIGKVGSVFTSTGTQHGGQETTITSFHTTLLHHGMIIVGVPYSCQEIMNMSEITGGSPYGASTLAGGDGKRQPSENEIKIARFQGTHVAEVTGRLCRE</sequence>
<keyword evidence="5" id="KW-0547">Nucleotide-binding</keyword>
<dbReference type="GO" id="GO:0050660">
    <property type="term" value="F:flavin adenine dinucleotide binding"/>
    <property type="evidence" value="ECO:0007669"/>
    <property type="project" value="UniProtKB-UniRule"/>
</dbReference>
<keyword evidence="4 5" id="KW-0560">Oxidoreductase</keyword>
<comment type="catalytic activity">
    <reaction evidence="5">
        <text>a quinone + NADH + H(+) = a quinol + NAD(+)</text>
        <dbReference type="Rhea" id="RHEA:46160"/>
        <dbReference type="ChEBI" id="CHEBI:15378"/>
        <dbReference type="ChEBI" id="CHEBI:24646"/>
        <dbReference type="ChEBI" id="CHEBI:57540"/>
        <dbReference type="ChEBI" id="CHEBI:57945"/>
        <dbReference type="ChEBI" id="CHEBI:132124"/>
        <dbReference type="EC" id="1.6.5.2"/>
    </reaction>
</comment>
<feature type="binding site" evidence="5">
    <location>
        <begin position="10"/>
        <end position="15"/>
    </location>
    <ligand>
        <name>FMN</name>
        <dbReference type="ChEBI" id="CHEBI:58210"/>
    </ligand>
</feature>
<evidence type="ECO:0000313" key="8">
    <source>
        <dbReference type="Proteomes" id="UP000219335"/>
    </source>
</evidence>
<dbReference type="AlphaFoldDB" id="A0A286A318"/>
<dbReference type="SUPFAM" id="SSF52218">
    <property type="entry name" value="Flavoproteins"/>
    <property type="match status" value="1"/>
</dbReference>
<keyword evidence="5" id="KW-0521">NADP</keyword>
<dbReference type="InterPro" id="IPR029039">
    <property type="entry name" value="Flavoprotein-like_sf"/>
</dbReference>
<dbReference type="Gene3D" id="3.40.50.360">
    <property type="match status" value="1"/>
</dbReference>
<dbReference type="Pfam" id="PF03358">
    <property type="entry name" value="FMN_red"/>
    <property type="match status" value="1"/>
</dbReference>
<accession>A0A286A318</accession>
<evidence type="ECO:0000256" key="2">
    <source>
        <dbReference type="ARBA" id="ARBA00022630"/>
    </source>
</evidence>
<dbReference type="GO" id="GO:0050661">
    <property type="term" value="F:NADP binding"/>
    <property type="evidence" value="ECO:0007669"/>
    <property type="project" value="UniProtKB-UniRule"/>
</dbReference>
<dbReference type="GO" id="GO:0008753">
    <property type="term" value="F:NADPH dehydrogenase (quinone) activity"/>
    <property type="evidence" value="ECO:0007669"/>
    <property type="project" value="RHEA"/>
</dbReference>
<dbReference type="EC" id="1.6.5.2" evidence="5"/>
<evidence type="ECO:0000256" key="5">
    <source>
        <dbReference type="HAMAP-Rule" id="MF_01017"/>
    </source>
</evidence>
<comment type="similarity">
    <text evidence="1 5">Belongs to the WrbA family.</text>
</comment>
<proteinExistence type="inferred from homology"/>
<reference evidence="7 8" key="1">
    <citation type="submission" date="2017-09" db="EMBL/GenBank/DDBJ databases">
        <authorList>
            <person name="Ehlers B."/>
            <person name="Leendertz F.H."/>
        </authorList>
    </citation>
    <scope>NUCLEOTIDE SEQUENCE [LARGE SCALE GENOMIC DNA]</scope>
    <source>
        <strain evidence="7 8">Nm42</strain>
    </source>
</reference>
<dbReference type="Proteomes" id="UP000219335">
    <property type="component" value="Unassembled WGS sequence"/>
</dbReference>
<dbReference type="NCBIfam" id="NF002999">
    <property type="entry name" value="PRK03767.1"/>
    <property type="match status" value="1"/>
</dbReference>
<dbReference type="InterPro" id="IPR005025">
    <property type="entry name" value="FMN_Rdtase-like_dom"/>
</dbReference>
<organism evidence="7 8">
    <name type="scientific">Nitrosomonas ureae</name>
    <dbReference type="NCBI Taxonomy" id="44577"/>
    <lineage>
        <taxon>Bacteria</taxon>
        <taxon>Pseudomonadati</taxon>
        <taxon>Pseudomonadota</taxon>
        <taxon>Betaproteobacteria</taxon>
        <taxon>Nitrosomonadales</taxon>
        <taxon>Nitrosomonadaceae</taxon>
        <taxon>Nitrosomonas</taxon>
    </lineage>
</organism>
<dbReference type="HAMAP" id="MF_01017">
    <property type="entry name" value="NQOR"/>
    <property type="match status" value="1"/>
</dbReference>
<dbReference type="InterPro" id="IPR008254">
    <property type="entry name" value="Flavodoxin/NO_synth"/>
</dbReference>
<keyword evidence="5" id="KW-0520">NAD</keyword>
<dbReference type="PANTHER" id="PTHR30546:SF23">
    <property type="entry name" value="FLAVOPROTEIN-LIKE PROTEIN YCP4-RELATED"/>
    <property type="match status" value="1"/>
</dbReference>
<dbReference type="GO" id="GO:0050136">
    <property type="term" value="F:NADH dehydrogenase (quinone) (non-electrogenic) activity"/>
    <property type="evidence" value="ECO:0007669"/>
    <property type="project" value="RHEA"/>
</dbReference>
<feature type="binding site" evidence="5">
    <location>
        <position position="12"/>
    </location>
    <ligand>
        <name>NAD(+)</name>
        <dbReference type="ChEBI" id="CHEBI:57540"/>
    </ligand>
</feature>
<dbReference type="InterPro" id="IPR037513">
    <property type="entry name" value="NQO"/>
</dbReference>
<keyword evidence="2 5" id="KW-0285">Flavoprotein</keyword>
<feature type="domain" description="Flavodoxin-like" evidence="6">
    <location>
        <begin position="4"/>
        <end position="191"/>
    </location>
</feature>
<dbReference type="GO" id="GO:0010181">
    <property type="term" value="F:FMN binding"/>
    <property type="evidence" value="ECO:0007669"/>
    <property type="project" value="InterPro"/>
</dbReference>
<feature type="binding site" evidence="5">
    <location>
        <position position="135"/>
    </location>
    <ligand>
        <name>FMN</name>
        <dbReference type="ChEBI" id="CHEBI:58210"/>
    </ligand>
</feature>
<dbReference type="NCBIfam" id="TIGR01755">
    <property type="entry name" value="flav_wrbA"/>
    <property type="match status" value="1"/>
</dbReference>
<dbReference type="EMBL" id="OCMU01000001">
    <property type="protein sequence ID" value="SOD16280.1"/>
    <property type="molecule type" value="Genomic_DNA"/>
</dbReference>
<dbReference type="RefSeq" id="WP_097103629.1">
    <property type="nucleotide sequence ID" value="NZ_OCMU01000001.1"/>
</dbReference>
<dbReference type="PANTHER" id="PTHR30546">
    <property type="entry name" value="FLAVODOXIN-RELATED PROTEIN WRBA-RELATED"/>
    <property type="match status" value="1"/>
</dbReference>
<keyword evidence="3 5" id="KW-0288">FMN</keyword>
<dbReference type="InterPro" id="IPR010089">
    <property type="entry name" value="Flavoprotein_WrbA-like"/>
</dbReference>
<dbReference type="GO" id="GO:0051287">
    <property type="term" value="F:NAD binding"/>
    <property type="evidence" value="ECO:0007669"/>
    <property type="project" value="UniProtKB-UniRule"/>
</dbReference>
<evidence type="ECO:0000256" key="4">
    <source>
        <dbReference type="ARBA" id="ARBA00023002"/>
    </source>
</evidence>
<feature type="binding site" evidence="5">
    <location>
        <begin position="79"/>
        <end position="81"/>
    </location>
    <ligand>
        <name>FMN</name>
        <dbReference type="ChEBI" id="CHEBI:58210"/>
    </ligand>
</feature>
<evidence type="ECO:0000256" key="3">
    <source>
        <dbReference type="ARBA" id="ARBA00022643"/>
    </source>
</evidence>
<comment type="cofactor">
    <cofactor evidence="5">
        <name>FMN</name>
        <dbReference type="ChEBI" id="CHEBI:58210"/>
    </cofactor>
    <text evidence="5">Binds 1 FMN per monomer.</text>
</comment>
<evidence type="ECO:0000259" key="6">
    <source>
        <dbReference type="PROSITE" id="PS50902"/>
    </source>
</evidence>
<dbReference type="GO" id="GO:0016020">
    <property type="term" value="C:membrane"/>
    <property type="evidence" value="ECO:0007669"/>
    <property type="project" value="TreeGrafter"/>
</dbReference>
<evidence type="ECO:0000256" key="1">
    <source>
        <dbReference type="ARBA" id="ARBA00006961"/>
    </source>
</evidence>
<evidence type="ECO:0000313" key="7">
    <source>
        <dbReference type="EMBL" id="SOD16280.1"/>
    </source>
</evidence>